<organism evidence="1 2">
    <name type="scientific">Pallidibacillus pasinlerensis</name>
    <dbReference type="NCBI Taxonomy" id="2703818"/>
    <lineage>
        <taxon>Bacteria</taxon>
        <taxon>Bacillati</taxon>
        <taxon>Bacillota</taxon>
        <taxon>Bacilli</taxon>
        <taxon>Bacillales</taxon>
        <taxon>Bacillaceae</taxon>
        <taxon>Pallidibacillus</taxon>
    </lineage>
</organism>
<sequence>MNFYVQQSIHINILRVGSLSNASVLQIGTSGIIKSATHIANSGGFTGPAPKTTTHQGFVIDSIKPMTNLSNQQNNR</sequence>
<dbReference type="Pfam" id="PF10803">
    <property type="entry name" value="GerPB"/>
    <property type="match status" value="1"/>
</dbReference>
<gene>
    <name evidence="1" type="ORF">GW534_02120</name>
</gene>
<protein>
    <submittedName>
        <fullName evidence="1">Spore gernimation protein</fullName>
    </submittedName>
</protein>
<dbReference type="Proteomes" id="UP000743899">
    <property type="component" value="Unassembled WGS sequence"/>
</dbReference>
<evidence type="ECO:0000313" key="1">
    <source>
        <dbReference type="EMBL" id="NCU16572.1"/>
    </source>
</evidence>
<dbReference type="InterPro" id="IPR024255">
    <property type="entry name" value="GerPB"/>
</dbReference>
<reference evidence="1 2" key="1">
    <citation type="submission" date="2020-01" db="EMBL/GenBank/DDBJ databases">
        <title>A novel Bacillus sp. from Pasinler.</title>
        <authorList>
            <person name="Adiguzel A."/>
            <person name="Ay H."/>
            <person name="Baltaci M.O."/>
        </authorList>
    </citation>
    <scope>NUCLEOTIDE SEQUENCE [LARGE SCALE GENOMIC DNA]</scope>
    <source>
        <strain evidence="1 2">P1</strain>
    </source>
</reference>
<comment type="caution">
    <text evidence="1">The sequence shown here is derived from an EMBL/GenBank/DDBJ whole genome shotgun (WGS) entry which is preliminary data.</text>
</comment>
<name>A0ABW9ZZH5_9BACI</name>
<proteinExistence type="predicted"/>
<accession>A0ABW9ZZH5</accession>
<evidence type="ECO:0000313" key="2">
    <source>
        <dbReference type="Proteomes" id="UP000743899"/>
    </source>
</evidence>
<keyword evidence="2" id="KW-1185">Reference proteome</keyword>
<dbReference type="EMBL" id="JAACYS010000005">
    <property type="protein sequence ID" value="NCU16572.1"/>
    <property type="molecule type" value="Genomic_DNA"/>
</dbReference>
<dbReference type="RefSeq" id="WP_161919410.1">
    <property type="nucleotide sequence ID" value="NZ_JAACYS010000005.1"/>
</dbReference>